<keyword evidence="8" id="KW-0833">Ubl conjugation pathway</keyword>
<dbReference type="Gene3D" id="2.30.30.380">
    <property type="entry name" value="Zn-finger domain of Sec23/24"/>
    <property type="match status" value="1"/>
</dbReference>
<dbReference type="RefSeq" id="XP_015272209.1">
    <property type="nucleotide sequence ID" value="XM_015416723.1"/>
</dbReference>
<feature type="domain" description="RanBP2-type" evidence="13">
    <location>
        <begin position="295"/>
        <end position="324"/>
    </location>
</feature>
<feature type="domain" description="RanBP2-type" evidence="13">
    <location>
        <begin position="337"/>
        <end position="366"/>
    </location>
</feature>
<evidence type="ECO:0000256" key="11">
    <source>
        <dbReference type="SAM" id="MobiDB-lite"/>
    </source>
</evidence>
<gene>
    <name evidence="16" type="primary">RNF31</name>
</gene>
<dbReference type="InterPro" id="IPR047541">
    <property type="entry name" value="RNF31_RBR_mRING-HC-like"/>
</dbReference>
<evidence type="ECO:0000256" key="3">
    <source>
        <dbReference type="ARBA" id="ARBA00012251"/>
    </source>
</evidence>
<dbReference type="SUPFAM" id="SSF57850">
    <property type="entry name" value="RING/U-box"/>
    <property type="match status" value="3"/>
</dbReference>
<dbReference type="InterPro" id="IPR013083">
    <property type="entry name" value="Znf_RING/FYVE/PHD"/>
</dbReference>
<dbReference type="PROSITE" id="PS51873">
    <property type="entry name" value="TRIAD"/>
    <property type="match status" value="1"/>
</dbReference>
<dbReference type="Gene3D" id="1.20.120.1750">
    <property type="match status" value="1"/>
</dbReference>
<dbReference type="PANTHER" id="PTHR16004:SF5">
    <property type="entry name" value="E3 UBIQUITIN-PROTEIN LIGASE RNF31"/>
    <property type="match status" value="1"/>
</dbReference>
<feature type="domain" description="B box-type" evidence="12">
    <location>
        <begin position="214"/>
        <end position="255"/>
    </location>
</feature>
<feature type="compositionally biased region" description="Basic and acidic residues" evidence="11">
    <location>
        <begin position="431"/>
        <end position="450"/>
    </location>
</feature>
<dbReference type="EC" id="2.3.2.31" evidence="3"/>
<dbReference type="InterPro" id="IPR047539">
    <property type="entry name" value="UBA_RNF31"/>
</dbReference>
<evidence type="ECO:0000256" key="10">
    <source>
        <dbReference type="PROSITE-ProRule" id="PRU00322"/>
    </source>
</evidence>
<keyword evidence="9" id="KW-0862">Zinc</keyword>
<evidence type="ECO:0000256" key="4">
    <source>
        <dbReference type="ARBA" id="ARBA00022679"/>
    </source>
</evidence>
<dbReference type="InterPro" id="IPR036339">
    <property type="entry name" value="PUB-like_dom_sf"/>
</dbReference>
<comment type="catalytic activity">
    <reaction evidence="1">
        <text>[E2 ubiquitin-conjugating enzyme]-S-ubiquitinyl-L-cysteine + [acceptor protein]-L-lysine = [E2 ubiquitin-conjugating enzyme]-L-cysteine + [acceptor protein]-N(6)-ubiquitinyl-L-lysine.</text>
        <dbReference type="EC" id="2.3.2.31"/>
    </reaction>
</comment>
<evidence type="ECO:0000259" key="13">
    <source>
        <dbReference type="PROSITE" id="PS50199"/>
    </source>
</evidence>
<dbReference type="InterPro" id="IPR047540">
    <property type="entry name" value="BRcat_RBR_RNF31-like"/>
</dbReference>
<name>A0ABM1KES2_GEKJA</name>
<dbReference type="Pfam" id="PF09409">
    <property type="entry name" value="PUB"/>
    <property type="match status" value="1"/>
</dbReference>
<dbReference type="Proteomes" id="UP000694871">
    <property type="component" value="Unplaced"/>
</dbReference>
<evidence type="ECO:0000256" key="7">
    <source>
        <dbReference type="ARBA" id="ARBA00022771"/>
    </source>
</evidence>
<dbReference type="CDD" id="cd20337">
    <property type="entry name" value="BRcat_RBR_HOIP"/>
    <property type="match status" value="1"/>
</dbReference>
<dbReference type="SMART" id="SM00647">
    <property type="entry name" value="IBR"/>
    <property type="match status" value="2"/>
</dbReference>
<evidence type="ECO:0000256" key="6">
    <source>
        <dbReference type="ARBA" id="ARBA00022737"/>
    </source>
</evidence>
<evidence type="ECO:0000313" key="16">
    <source>
        <dbReference type="RefSeq" id="XP_015272209.1"/>
    </source>
</evidence>
<keyword evidence="4" id="KW-0808">Transferase</keyword>
<protein>
    <recommendedName>
        <fullName evidence="3">RBR-type E3 ubiquitin transferase</fullName>
        <ecNumber evidence="3">2.3.2.31</ecNumber>
    </recommendedName>
</protein>
<dbReference type="Pfam" id="PF16678">
    <property type="entry name" value="UBA_HOIP"/>
    <property type="match status" value="1"/>
</dbReference>
<dbReference type="Pfam" id="PF18091">
    <property type="entry name" value="E3_UbLigase_RBR"/>
    <property type="match status" value="1"/>
</dbReference>
<dbReference type="InterPro" id="IPR017907">
    <property type="entry name" value="Znf_RING_CS"/>
</dbReference>
<feature type="region of interest" description="Disordered" evidence="11">
    <location>
        <begin position="416"/>
        <end position="467"/>
    </location>
</feature>
<evidence type="ECO:0000256" key="1">
    <source>
        <dbReference type="ARBA" id="ARBA00001798"/>
    </source>
</evidence>
<dbReference type="Pfam" id="PF25163">
    <property type="entry name" value="UBA_RNF31"/>
    <property type="match status" value="1"/>
</dbReference>
<dbReference type="Pfam" id="PF22191">
    <property type="entry name" value="IBR_1"/>
    <property type="match status" value="2"/>
</dbReference>
<dbReference type="InterPro" id="IPR044066">
    <property type="entry name" value="TRIAD_supradom"/>
</dbReference>
<keyword evidence="15" id="KW-1185">Reference proteome</keyword>
<evidence type="ECO:0000259" key="14">
    <source>
        <dbReference type="PROSITE" id="PS51873"/>
    </source>
</evidence>
<feature type="domain" description="RING-type" evidence="14">
    <location>
        <begin position="685"/>
        <end position="919"/>
    </location>
</feature>
<dbReference type="PROSITE" id="PS50119">
    <property type="entry name" value="ZF_BBOX"/>
    <property type="match status" value="1"/>
</dbReference>
<dbReference type="InterPro" id="IPR018997">
    <property type="entry name" value="PUB_domain"/>
</dbReference>
<dbReference type="PROSITE" id="PS00518">
    <property type="entry name" value="ZF_RING_1"/>
    <property type="match status" value="1"/>
</dbReference>
<dbReference type="GeneID" id="107115105"/>
<dbReference type="Gene3D" id="1.20.58.2190">
    <property type="match status" value="1"/>
</dbReference>
<dbReference type="InterPro" id="IPR026254">
    <property type="entry name" value="RNF31-like"/>
</dbReference>
<keyword evidence="5" id="KW-0479">Metal-binding</keyword>
<dbReference type="InterPro" id="IPR001876">
    <property type="entry name" value="Znf_RanBP2"/>
</dbReference>
<organism evidence="15 16">
    <name type="scientific">Gekko japonicus</name>
    <name type="common">Schlegel's Japanese gecko</name>
    <dbReference type="NCBI Taxonomy" id="146911"/>
    <lineage>
        <taxon>Eukaryota</taxon>
        <taxon>Metazoa</taxon>
        <taxon>Chordata</taxon>
        <taxon>Craniata</taxon>
        <taxon>Vertebrata</taxon>
        <taxon>Euteleostomi</taxon>
        <taxon>Lepidosauria</taxon>
        <taxon>Squamata</taxon>
        <taxon>Bifurcata</taxon>
        <taxon>Gekkota</taxon>
        <taxon>Gekkonidae</taxon>
        <taxon>Gekkoninae</taxon>
        <taxon>Gekko</taxon>
    </lineage>
</organism>
<proteinExistence type="inferred from homology"/>
<dbReference type="PROSITE" id="PS50199">
    <property type="entry name" value="ZF_RANBP2_2"/>
    <property type="match status" value="2"/>
</dbReference>
<dbReference type="InterPro" id="IPR002867">
    <property type="entry name" value="IBR_dom"/>
</dbReference>
<sequence>MEPEFICLRDELVAALIQSPSELNQETLQRLVEMSLPLAKKYQEIDVKGIMRANTQGETQRDLRTLSTALNILEKYGRNLLNPLKPRFWRTVKFNNPVFRDTVDTIQGGRDVLRLYGYSEEQSDGLCFPEHLQEPDTLQVASITVDVMLLRAELNLLLSDSHPNPQVLQELMQQGNGLEVSKEGNLIADMAPERLPLHPAPALSHTEYLPPDSCLLCGLESPSLHCPSCAQSLCSDCDRLFHKHPSRTHHRRVPLKERAWRNTLPSSLSTVTPNAASLRPPMDGWRSLPAQPPLPRPAWFCAACQTLNDARSVLCVACERPRGCKMPGSVNSEDQLARGRWSCQSCTFENEVSMVLCAVCERPRLAGRPGTGDAKPLMAWGEPTELPQEERPGWQCEHCTFWNHIPGRVCEMCNRTSQRGGREPAPPLGKPEGEETPKKEPADVKAEPKCPLKPLSQDEDEHQRQERLREDGQKMVAMIREAEAVGVVPELVAAAVHYSGTEIPLAWLNSELHGVLEEVAETATQRAEEEPGGGLGAVTYQEAKTAWMESRGDTDEAVSRCLAARRSKVRELKALGFAERGPVLQALYQNKGDVWQALVQLQRQRLEPFHQRLWESEEPPIDFHSPDRQALLRRLLASLSLPSWGRAELVVSLMLERPSEGGWELADIVEAVKASPSRDFIKRLLSWECAVCSWALPRNKMQSLTSCECTICPECFAQHFTIAVKEKHITDLVCPACSEPEISDERELLSYFSTLDIQLRSCLDTETYELFHKKLTERVLMRDPKFQWCTHCSFGFIYESEQLEVKCPQCRKSFCVQCRRPWEPQHQGLSCEGFQEWKRTNDPEYQAQGLAAYLQENGIACPNCKFSYALARGGCMHFHCTQCRHHFCSGCYSVFHAKNKCPLPGCSIKRSLHAHHPRDCLFYLRDWDVPRLQRLLQDNGVVFNTDPPAGTRATTGGGCQVMEQKETMTGLKDEPCGKETLAGYAGLCQAHYKEYLVSLINSYSLDPAVLYALQEVELVWQRYLTAAQLPPRGPTEDDATYAGRLIKKLMDEVGLGPKIPRRQKTDARGLH</sequence>
<dbReference type="CDD" id="cd19815">
    <property type="entry name" value="Bbox1_HOIP"/>
    <property type="match status" value="1"/>
</dbReference>
<dbReference type="Gene3D" id="4.10.1060.10">
    <property type="entry name" value="Zinc finger, RanBP2-type"/>
    <property type="match status" value="1"/>
</dbReference>
<evidence type="ECO:0000256" key="9">
    <source>
        <dbReference type="ARBA" id="ARBA00022833"/>
    </source>
</evidence>
<dbReference type="SMART" id="SM00547">
    <property type="entry name" value="ZnF_RBZ"/>
    <property type="match status" value="3"/>
</dbReference>
<accession>A0ABM1KES2</accession>
<keyword evidence="7 10" id="KW-0863">Zinc-finger</keyword>
<evidence type="ECO:0000259" key="12">
    <source>
        <dbReference type="PROSITE" id="PS50119"/>
    </source>
</evidence>
<dbReference type="InterPro" id="IPR036443">
    <property type="entry name" value="Znf_RanBP2_sf"/>
</dbReference>
<evidence type="ECO:0000256" key="8">
    <source>
        <dbReference type="ARBA" id="ARBA00022786"/>
    </source>
</evidence>
<dbReference type="PROSITE" id="PS01358">
    <property type="entry name" value="ZF_RANBP2_1"/>
    <property type="match status" value="3"/>
</dbReference>
<dbReference type="CDD" id="cd16631">
    <property type="entry name" value="mRING-HC-C4C4_RBR_HOIP"/>
    <property type="match status" value="1"/>
</dbReference>
<dbReference type="InterPro" id="IPR000315">
    <property type="entry name" value="Znf_B-box"/>
</dbReference>
<keyword evidence="6" id="KW-0677">Repeat</keyword>
<dbReference type="SUPFAM" id="SSF143503">
    <property type="entry name" value="PUG domain-like"/>
    <property type="match status" value="1"/>
</dbReference>
<evidence type="ECO:0000313" key="15">
    <source>
        <dbReference type="Proteomes" id="UP000694871"/>
    </source>
</evidence>
<evidence type="ECO:0000256" key="2">
    <source>
        <dbReference type="ARBA" id="ARBA00008278"/>
    </source>
</evidence>
<dbReference type="InterPro" id="IPR047542">
    <property type="entry name" value="Rcat_RBR_RNF31-like"/>
</dbReference>
<dbReference type="SUPFAM" id="SSF90209">
    <property type="entry name" value="Ran binding protein zinc finger-like"/>
    <property type="match status" value="2"/>
</dbReference>
<dbReference type="Gene3D" id="1.10.8.10">
    <property type="entry name" value="DNA helicase RuvA subunit, C-terminal domain"/>
    <property type="match status" value="1"/>
</dbReference>
<dbReference type="CDD" id="cd20351">
    <property type="entry name" value="Rcat_RBR_HOIP"/>
    <property type="match status" value="1"/>
</dbReference>
<dbReference type="InterPro" id="IPR057426">
    <property type="entry name" value="RNF31_UBA_3"/>
</dbReference>
<evidence type="ECO:0000256" key="5">
    <source>
        <dbReference type="ARBA" id="ARBA00022723"/>
    </source>
</evidence>
<dbReference type="Gene3D" id="3.30.40.10">
    <property type="entry name" value="Zinc/RING finger domain, C3HC4 (zinc finger)"/>
    <property type="match status" value="1"/>
</dbReference>
<dbReference type="InterPro" id="IPR047543">
    <property type="entry name" value="Bbox1_RNF31-like"/>
</dbReference>
<dbReference type="InterPro" id="IPR041031">
    <property type="entry name" value="RNF31_C"/>
</dbReference>
<comment type="similarity">
    <text evidence="2">Belongs to the RBR family.</text>
</comment>
<reference evidence="16" key="1">
    <citation type="submission" date="2025-08" db="UniProtKB">
        <authorList>
            <consortium name="RefSeq"/>
        </authorList>
    </citation>
    <scope>IDENTIFICATION</scope>
</reference>
<dbReference type="Gene3D" id="6.10.140.1100">
    <property type="match status" value="1"/>
</dbReference>
<dbReference type="CDD" id="cd14325">
    <property type="entry name" value="UBA_RNF31"/>
    <property type="match status" value="1"/>
</dbReference>
<dbReference type="InterPro" id="IPR032065">
    <property type="entry name" value="RNF31-UBA"/>
</dbReference>
<dbReference type="PANTHER" id="PTHR16004">
    <property type="entry name" value="RING FINGER PROTEIN 31-RELATED"/>
    <property type="match status" value="1"/>
</dbReference>